<sequence>MQIANFQDLLNAAAMQSDAQRLLMVFAGATLPADASAQQKAEFEAGQGGELAPLICVDKLPQELGSFEALTQEADQLLSTEQRWQIVFIASLSGSPGQAPGPEQADKALQAMVESIKAGRIAGFIPFNRQGTPVNLQAH</sequence>
<reference evidence="1 2" key="1">
    <citation type="submission" date="2021-11" db="EMBL/GenBank/DDBJ databases">
        <authorList>
            <person name="Liang Q."/>
            <person name="Mou H."/>
            <person name="Liu Z."/>
        </authorList>
    </citation>
    <scope>NUCLEOTIDE SEQUENCE [LARGE SCALE GENOMIC DNA]</scope>
    <source>
        <strain evidence="1 2">CHU3</strain>
    </source>
</reference>
<evidence type="ECO:0000313" key="2">
    <source>
        <dbReference type="Proteomes" id="UP001209701"/>
    </source>
</evidence>
<keyword evidence="2" id="KW-1185">Reference proteome</keyword>
<gene>
    <name evidence="1" type="ORF">LNV07_05135</name>
</gene>
<protein>
    <submittedName>
        <fullName evidence="1">Ribonucleotide reductase subunit alpha</fullName>
    </submittedName>
</protein>
<dbReference type="EMBL" id="JAJIRN010000002">
    <property type="protein sequence ID" value="MCV2367473.1"/>
    <property type="molecule type" value="Genomic_DNA"/>
</dbReference>
<comment type="caution">
    <text evidence="1">The sequence shown here is derived from an EMBL/GenBank/DDBJ whole genome shotgun (WGS) entry which is preliminary data.</text>
</comment>
<accession>A0ABT2YB16</accession>
<dbReference type="Proteomes" id="UP001209701">
    <property type="component" value="Unassembled WGS sequence"/>
</dbReference>
<evidence type="ECO:0000313" key="1">
    <source>
        <dbReference type="EMBL" id="MCV2367473.1"/>
    </source>
</evidence>
<organism evidence="1 2">
    <name type="scientific">Roseateles oligotrophus</name>
    <dbReference type="NCBI Taxonomy" id="1769250"/>
    <lineage>
        <taxon>Bacteria</taxon>
        <taxon>Pseudomonadati</taxon>
        <taxon>Pseudomonadota</taxon>
        <taxon>Betaproteobacteria</taxon>
        <taxon>Burkholderiales</taxon>
        <taxon>Sphaerotilaceae</taxon>
        <taxon>Roseateles</taxon>
    </lineage>
</organism>
<name>A0ABT2YB16_9BURK</name>
<proteinExistence type="predicted"/>
<dbReference type="RefSeq" id="WP_263570090.1">
    <property type="nucleotide sequence ID" value="NZ_JAJIRN010000002.1"/>
</dbReference>